<organism evidence="1 2">
    <name type="scientific">Kipferlia bialata</name>
    <dbReference type="NCBI Taxonomy" id="797122"/>
    <lineage>
        <taxon>Eukaryota</taxon>
        <taxon>Metamonada</taxon>
        <taxon>Carpediemonas-like organisms</taxon>
        <taxon>Kipferlia</taxon>
    </lineage>
</organism>
<dbReference type="EMBL" id="BDIP01002713">
    <property type="protein sequence ID" value="GIQ86718.1"/>
    <property type="molecule type" value="Genomic_DNA"/>
</dbReference>
<dbReference type="AlphaFoldDB" id="A0A9K3D0C0"/>
<sequence length="47" mass="5462">ERIEAEGRAEDTLGDGTGIVEHYKRTEMEFWWYGRVVSLPAHIPTEE</sequence>
<comment type="caution">
    <text evidence="1">The sequence shown here is derived from an EMBL/GenBank/DDBJ whole genome shotgun (WGS) entry which is preliminary data.</text>
</comment>
<name>A0A9K3D0C0_9EUKA</name>
<reference evidence="1 2" key="1">
    <citation type="journal article" date="2018" name="PLoS ONE">
        <title>The draft genome of Kipferlia bialata reveals reductive genome evolution in fornicate parasites.</title>
        <authorList>
            <person name="Tanifuji G."/>
            <person name="Takabayashi S."/>
            <person name="Kume K."/>
            <person name="Takagi M."/>
            <person name="Nakayama T."/>
            <person name="Kamikawa R."/>
            <person name="Inagaki Y."/>
            <person name="Hashimoto T."/>
        </authorList>
    </citation>
    <scope>NUCLEOTIDE SEQUENCE [LARGE SCALE GENOMIC DNA]</scope>
    <source>
        <strain evidence="1">NY0173</strain>
    </source>
</reference>
<feature type="non-terminal residue" evidence="1">
    <location>
        <position position="1"/>
    </location>
</feature>
<keyword evidence="2" id="KW-1185">Reference proteome</keyword>
<accession>A0A9K3D0C0</accession>
<evidence type="ECO:0000313" key="2">
    <source>
        <dbReference type="Proteomes" id="UP000265618"/>
    </source>
</evidence>
<proteinExistence type="predicted"/>
<dbReference type="Proteomes" id="UP000265618">
    <property type="component" value="Unassembled WGS sequence"/>
</dbReference>
<evidence type="ECO:0000313" key="1">
    <source>
        <dbReference type="EMBL" id="GIQ86718.1"/>
    </source>
</evidence>
<gene>
    <name evidence="1" type="ORF">KIPB_008620</name>
</gene>
<protein>
    <submittedName>
        <fullName evidence="1">Uncharacterized protein</fullName>
    </submittedName>
</protein>